<evidence type="ECO:0000313" key="2">
    <source>
        <dbReference type="Proteomes" id="UP000055024"/>
    </source>
</evidence>
<comment type="caution">
    <text evidence="1">The sequence shown here is derived from an EMBL/GenBank/DDBJ whole genome shotgun (WGS) entry which is preliminary data.</text>
</comment>
<dbReference type="EMBL" id="JYDP01006363">
    <property type="protein sequence ID" value="KRY83201.1"/>
    <property type="molecule type" value="Genomic_DNA"/>
</dbReference>
<name>A0A0V1FBP3_9BILA</name>
<reference evidence="1 2" key="1">
    <citation type="submission" date="2015-01" db="EMBL/GenBank/DDBJ databases">
        <title>Evolution of Trichinella species and genotypes.</title>
        <authorList>
            <person name="Korhonen P.K."/>
            <person name="Edoardo P."/>
            <person name="Giuseppe L.R."/>
            <person name="Gasser R.B."/>
        </authorList>
    </citation>
    <scope>NUCLEOTIDE SEQUENCE [LARGE SCALE GENOMIC DNA]</scope>
    <source>
        <strain evidence="1">ISS1029</strain>
    </source>
</reference>
<keyword evidence="2" id="KW-1185">Reference proteome</keyword>
<gene>
    <name evidence="1" type="ORF">T11_10826</name>
</gene>
<sequence length="32" mass="3539">MGYPSRNIEDSVTENDLICAVLAQEISSEKPE</sequence>
<dbReference type="Proteomes" id="UP000055024">
    <property type="component" value="Unassembled WGS sequence"/>
</dbReference>
<evidence type="ECO:0000313" key="1">
    <source>
        <dbReference type="EMBL" id="KRY83201.1"/>
    </source>
</evidence>
<organism evidence="1 2">
    <name type="scientific">Trichinella zimbabwensis</name>
    <dbReference type="NCBI Taxonomy" id="268475"/>
    <lineage>
        <taxon>Eukaryota</taxon>
        <taxon>Metazoa</taxon>
        <taxon>Ecdysozoa</taxon>
        <taxon>Nematoda</taxon>
        <taxon>Enoplea</taxon>
        <taxon>Dorylaimia</taxon>
        <taxon>Trichinellida</taxon>
        <taxon>Trichinellidae</taxon>
        <taxon>Trichinella</taxon>
    </lineage>
</organism>
<proteinExistence type="predicted"/>
<accession>A0A0V1FBP3</accession>
<protein>
    <submittedName>
        <fullName evidence="1">Uncharacterized protein</fullName>
    </submittedName>
</protein>
<dbReference type="AlphaFoldDB" id="A0A0V1FBP3"/>